<dbReference type="AlphaFoldDB" id="A0A1M4ZFT9"/>
<feature type="domain" description="Anthrax toxin edema factor central" evidence="1">
    <location>
        <begin position="190"/>
        <end position="361"/>
    </location>
</feature>
<organism evidence="2 3">
    <name type="scientific">Seinonella peptonophila</name>
    <dbReference type="NCBI Taxonomy" id="112248"/>
    <lineage>
        <taxon>Bacteria</taxon>
        <taxon>Bacillati</taxon>
        <taxon>Bacillota</taxon>
        <taxon>Bacilli</taxon>
        <taxon>Bacillales</taxon>
        <taxon>Thermoactinomycetaceae</taxon>
        <taxon>Seinonella</taxon>
    </lineage>
</organism>
<dbReference type="RefSeq" id="WP_073155592.1">
    <property type="nucleotide sequence ID" value="NZ_FQVL01000009.1"/>
</dbReference>
<accession>A0A1M4ZFT9</accession>
<dbReference type="Pfam" id="PF03497">
    <property type="entry name" value="Anthrax_toxA"/>
    <property type="match status" value="1"/>
</dbReference>
<sequence length="608" mass="70103">MVNEEIQNKSNHDQIDLAMKLNQLLLNNLDITDRVVLQGMMKRSMNAINRAVQEKDKYYFLIQTMDSIIEKAPVLSDDLTLYINLDPNQLKMSKDILTEKGYFVGHLTIDQLDTPSIVLRVNIPAGEPIAFAENQGLYYGLIRRGTSHHIKGRTVRQKDGHSYLELAAELLEYQINLVDLEGIRAETDRTAIANSGLVPAHVEKLKEIAIETYTYIMFRPVNRLATSLIAKGAATKEKSIHGKSSDWGPMAGYIPYDQDLSKLHGSKVEVDWGNRENKRTIEQKDEYGNPSVVKLYLELDIDRQRELEIKDVLKLGPIYEESGCVYSNLFVKNETYQFRVDHNTRIVEYRTRLGRQTCLGETFSWKPIEILGRMFDRTPKPLTADYDLFALAPDIQMAKAQIPRKVWEERVAEREGIIEKNNNYLELMYQYGFIRKENEDRSNLTKWQQDMVNRLNTAVIEAGYTGGAVINHGTEQDNVRNPEQDQEIFIIAPDGSVVLTKSWQDTQKFIAKNIIANNYLFYINPSYNKIAPGNKKQINWENSIQSDLKSETLVSLMKENFKSSVSKKLELKSKLKTQQVSNSTFHQPRNIKYIVERIKQDNSRNFFR</sequence>
<dbReference type="GO" id="GO:0008294">
    <property type="term" value="F:calcium- and calmodulin-responsive adenylate cyclase activity"/>
    <property type="evidence" value="ECO:0007669"/>
    <property type="project" value="InterPro"/>
</dbReference>
<name>A0A1M4ZFT9_9BACL</name>
<proteinExistence type="predicted"/>
<keyword evidence="3" id="KW-1185">Reference proteome</keyword>
<dbReference type="Proteomes" id="UP000184476">
    <property type="component" value="Unassembled WGS sequence"/>
</dbReference>
<evidence type="ECO:0000313" key="3">
    <source>
        <dbReference type="Proteomes" id="UP000184476"/>
    </source>
</evidence>
<protein>
    <submittedName>
        <fullName evidence="2">Toxin LF subunit</fullName>
    </submittedName>
</protein>
<evidence type="ECO:0000259" key="1">
    <source>
        <dbReference type="Pfam" id="PF03497"/>
    </source>
</evidence>
<dbReference type="InterPro" id="IPR005165">
    <property type="entry name" value="Anthrax_toxin_edema_cen"/>
</dbReference>
<dbReference type="EMBL" id="FQVL01000009">
    <property type="protein sequence ID" value="SHF16913.1"/>
    <property type="molecule type" value="Genomic_DNA"/>
</dbReference>
<dbReference type="SUPFAM" id="SSF56399">
    <property type="entry name" value="ADP-ribosylation"/>
    <property type="match status" value="1"/>
</dbReference>
<dbReference type="SUPFAM" id="SSF81298">
    <property type="entry name" value="Adenylylcyclase toxin (the edema factor)"/>
    <property type="match status" value="1"/>
</dbReference>
<dbReference type="STRING" id="112248.SAMN05444392_10932"/>
<gene>
    <name evidence="2" type="ORF">SAMN05444392_10932</name>
</gene>
<dbReference type="GO" id="GO:0005576">
    <property type="term" value="C:extracellular region"/>
    <property type="evidence" value="ECO:0007669"/>
    <property type="project" value="InterPro"/>
</dbReference>
<dbReference type="Gene3D" id="3.90.1760.10">
    <property type="entry name" value="Anthrax toxin, edema factor, central domain"/>
    <property type="match status" value="1"/>
</dbReference>
<dbReference type="Gene3D" id="3.30.70.1720">
    <property type="match status" value="1"/>
</dbReference>
<dbReference type="InterPro" id="IPR037017">
    <property type="entry name" value="Anthrax_toxin_edema_cen_sf"/>
</dbReference>
<dbReference type="InterPro" id="IPR035099">
    <property type="entry name" value="Anthrax_toxin_C-terminal"/>
</dbReference>
<evidence type="ECO:0000313" key="2">
    <source>
        <dbReference type="EMBL" id="SHF16913.1"/>
    </source>
</evidence>
<reference evidence="2 3" key="1">
    <citation type="submission" date="2016-11" db="EMBL/GenBank/DDBJ databases">
        <authorList>
            <person name="Jaros S."/>
            <person name="Januszkiewicz K."/>
            <person name="Wedrychowicz H."/>
        </authorList>
    </citation>
    <scope>NUCLEOTIDE SEQUENCE [LARGE SCALE GENOMIC DNA]</scope>
    <source>
        <strain evidence="2 3">DSM 44666</strain>
    </source>
</reference>
<dbReference type="Gene3D" id="3.90.176.10">
    <property type="entry name" value="Toxin ADP-ribosyltransferase, Chain A, domain 1"/>
    <property type="match status" value="1"/>
</dbReference>
<dbReference type="OrthoDB" id="1550625at2"/>